<organism evidence="4 5">
    <name type="scientific">Streptomyces avermitilis</name>
    <dbReference type="NCBI Taxonomy" id="33903"/>
    <lineage>
        <taxon>Bacteria</taxon>
        <taxon>Bacillati</taxon>
        <taxon>Actinomycetota</taxon>
        <taxon>Actinomycetes</taxon>
        <taxon>Kitasatosporales</taxon>
        <taxon>Streptomycetaceae</taxon>
        <taxon>Streptomyces</taxon>
    </lineage>
</organism>
<dbReference type="STRING" id="33903.AQJ43_18825"/>
<evidence type="ECO:0000313" key="5">
    <source>
        <dbReference type="Proteomes" id="UP000299211"/>
    </source>
</evidence>
<feature type="domain" description="Glycosyltransferase family 28 N-terminal" evidence="2">
    <location>
        <begin position="5"/>
        <end position="54"/>
    </location>
</feature>
<proteinExistence type="predicted"/>
<dbReference type="GO" id="GO:0005975">
    <property type="term" value="P:carbohydrate metabolic process"/>
    <property type="evidence" value="ECO:0007669"/>
    <property type="project" value="InterPro"/>
</dbReference>
<dbReference type="InterPro" id="IPR010610">
    <property type="entry name" value="EryCIII-like_C"/>
</dbReference>
<dbReference type="FunFam" id="3.40.50.2000:FF:000009">
    <property type="entry name" value="Sterol 3-beta-glucosyltransferase UGT80A2"/>
    <property type="match status" value="1"/>
</dbReference>
<accession>A0A4D4MJM7</accession>
<sequence>MKVSVSTAGSRGDFEPYVALTQALISAGHEVTFAAPRDARRLVAGTDAKFIEMDLEVREVLRSEEGQQWLAAGNVEAYLGGITKMLSDARHTIGTSVLAAADGADILVTGVNTEDYALAVSQARGTPIVLGHLTPWLLTDEFPQPLTPQVVPADQSAEQYNLGTHQVAEDVYWQGKRDDINEFRGSLGLPPAPSAALTWTVELGLPTLQAFSEEVVPRPHDWGPRNVMTGFWRLQSEVRRRVGEAEIPEWLAGWLAIGPPPVFLGFGSMPVLDPPKLLDLIVRAAERTGLRLLVGAGWSDLSGLTGELPDTVRLIGAIDHDWLFPRCRAVVHHGGAGTTAAGLTAGLPTWIYTVFSDQPFWGDRVARLGAGGYSNFLEFDLDHLTGVLGQLVGEDVRRRAAAIGERLRAEDGVSAAVRLIGEIAGRH</sequence>
<dbReference type="GO" id="GO:0033072">
    <property type="term" value="P:vancomycin biosynthetic process"/>
    <property type="evidence" value="ECO:0007669"/>
    <property type="project" value="UniProtKB-ARBA"/>
</dbReference>
<dbReference type="Gene3D" id="3.40.50.2000">
    <property type="entry name" value="Glycogen Phosphorylase B"/>
    <property type="match status" value="2"/>
</dbReference>
<protein>
    <submittedName>
        <fullName evidence="4">Glycosyl transferase</fullName>
    </submittedName>
</protein>
<evidence type="ECO:0000259" key="3">
    <source>
        <dbReference type="Pfam" id="PF06722"/>
    </source>
</evidence>
<dbReference type="OMA" id="ALICSGW"/>
<dbReference type="InterPro" id="IPR002213">
    <property type="entry name" value="UDP_glucos_trans"/>
</dbReference>
<comment type="caution">
    <text evidence="4">The sequence shown here is derived from an EMBL/GenBank/DDBJ whole genome shotgun (WGS) entry which is preliminary data.</text>
</comment>
<dbReference type="SUPFAM" id="SSF53756">
    <property type="entry name" value="UDP-Glycosyltransferase/glycogen phosphorylase"/>
    <property type="match status" value="1"/>
</dbReference>
<dbReference type="PANTHER" id="PTHR48050:SF13">
    <property type="entry name" value="STEROL 3-BETA-GLUCOSYLTRANSFERASE UGT80A2"/>
    <property type="match status" value="1"/>
</dbReference>
<evidence type="ECO:0000259" key="2">
    <source>
        <dbReference type="Pfam" id="PF03033"/>
    </source>
</evidence>
<dbReference type="InterPro" id="IPR004276">
    <property type="entry name" value="GlycoTrans_28_N"/>
</dbReference>
<name>A0A4D4MJM7_STRAX</name>
<dbReference type="CDD" id="cd03784">
    <property type="entry name" value="GT1_Gtf-like"/>
    <property type="match status" value="1"/>
</dbReference>
<evidence type="ECO:0000313" key="4">
    <source>
        <dbReference type="EMBL" id="GDY72230.1"/>
    </source>
</evidence>
<dbReference type="GO" id="GO:0008194">
    <property type="term" value="F:UDP-glycosyltransferase activity"/>
    <property type="evidence" value="ECO:0007669"/>
    <property type="project" value="InterPro"/>
</dbReference>
<dbReference type="InterPro" id="IPR050426">
    <property type="entry name" value="Glycosyltransferase_28"/>
</dbReference>
<dbReference type="AlphaFoldDB" id="A0A4D4MJM7"/>
<dbReference type="Pfam" id="PF06722">
    <property type="entry name" value="EryCIII-like_C"/>
    <property type="match status" value="1"/>
</dbReference>
<feature type="domain" description="Erythromycin biosynthesis protein CIII-like C-terminal" evidence="3">
    <location>
        <begin position="305"/>
        <end position="402"/>
    </location>
</feature>
<gene>
    <name evidence="4" type="ORF">SAV31267_017150</name>
</gene>
<dbReference type="Pfam" id="PF03033">
    <property type="entry name" value="Glyco_transf_28"/>
    <property type="match status" value="1"/>
</dbReference>
<dbReference type="Proteomes" id="UP000299211">
    <property type="component" value="Unassembled WGS sequence"/>
</dbReference>
<dbReference type="PANTHER" id="PTHR48050">
    <property type="entry name" value="STEROL 3-BETA-GLUCOSYLTRANSFERASE"/>
    <property type="match status" value="1"/>
</dbReference>
<dbReference type="RefSeq" id="WP_010988580.1">
    <property type="nucleotide sequence ID" value="NZ_BAABTN010000001.1"/>
</dbReference>
<keyword evidence="1 4" id="KW-0808">Transferase</keyword>
<dbReference type="GeneID" id="41544256"/>
<dbReference type="EMBL" id="BJHY01000001">
    <property type="protein sequence ID" value="GDY72230.1"/>
    <property type="molecule type" value="Genomic_DNA"/>
</dbReference>
<evidence type="ECO:0000256" key="1">
    <source>
        <dbReference type="ARBA" id="ARBA00022679"/>
    </source>
</evidence>
<dbReference type="GO" id="GO:0016758">
    <property type="term" value="F:hexosyltransferase activity"/>
    <property type="evidence" value="ECO:0007669"/>
    <property type="project" value="InterPro"/>
</dbReference>
<reference evidence="4 5" key="1">
    <citation type="submission" date="2019-04" db="EMBL/GenBank/DDBJ databases">
        <title>Draft genome sequences of Streptomyces avermitilis ATCC 31267.</title>
        <authorList>
            <person name="Komaki H."/>
            <person name="Tamura T."/>
            <person name="Hosoyama A."/>
        </authorList>
    </citation>
    <scope>NUCLEOTIDE SEQUENCE [LARGE SCALE GENOMIC DNA]</scope>
    <source>
        <strain evidence="4 5">ATCC 31267</strain>
    </source>
</reference>